<dbReference type="InterPro" id="IPR017850">
    <property type="entry name" value="Alkaline_phosphatase_core_sf"/>
</dbReference>
<dbReference type="AlphaFoldDB" id="A0A9X2F819"/>
<keyword evidence="4" id="KW-0732">Signal</keyword>
<protein>
    <submittedName>
        <fullName evidence="9">Sulfatase</fullName>
    </submittedName>
</protein>
<evidence type="ECO:0000256" key="1">
    <source>
        <dbReference type="ARBA" id="ARBA00001913"/>
    </source>
</evidence>
<dbReference type="PANTHER" id="PTHR42693:SF42">
    <property type="entry name" value="ARYLSULFATASE G"/>
    <property type="match status" value="1"/>
</dbReference>
<comment type="caution">
    <text evidence="9">The sequence shown here is derived from an EMBL/GenBank/DDBJ whole genome shotgun (WGS) entry which is preliminary data.</text>
</comment>
<evidence type="ECO:0000256" key="6">
    <source>
        <dbReference type="ARBA" id="ARBA00022837"/>
    </source>
</evidence>
<evidence type="ECO:0000256" key="2">
    <source>
        <dbReference type="ARBA" id="ARBA00008779"/>
    </source>
</evidence>
<dbReference type="RefSeq" id="WP_252851490.1">
    <property type="nucleotide sequence ID" value="NZ_JAMXLR010000023.1"/>
</dbReference>
<evidence type="ECO:0000256" key="7">
    <source>
        <dbReference type="SAM" id="MobiDB-lite"/>
    </source>
</evidence>
<evidence type="ECO:0000256" key="5">
    <source>
        <dbReference type="ARBA" id="ARBA00022801"/>
    </source>
</evidence>
<dbReference type="InterPro" id="IPR024607">
    <property type="entry name" value="Sulfatase_CS"/>
</dbReference>
<dbReference type="GO" id="GO:0046872">
    <property type="term" value="F:metal ion binding"/>
    <property type="evidence" value="ECO:0007669"/>
    <property type="project" value="UniProtKB-KW"/>
</dbReference>
<dbReference type="Proteomes" id="UP001155241">
    <property type="component" value="Unassembled WGS sequence"/>
</dbReference>
<dbReference type="PROSITE" id="PS00523">
    <property type="entry name" value="SULFATASE_1"/>
    <property type="match status" value="1"/>
</dbReference>
<comment type="similarity">
    <text evidence="2">Belongs to the sulfatase family.</text>
</comment>
<dbReference type="Gene3D" id="3.30.1120.10">
    <property type="match status" value="1"/>
</dbReference>
<dbReference type="CDD" id="cd16144">
    <property type="entry name" value="ARS_like"/>
    <property type="match status" value="1"/>
</dbReference>
<evidence type="ECO:0000256" key="3">
    <source>
        <dbReference type="ARBA" id="ARBA00022723"/>
    </source>
</evidence>
<dbReference type="EMBL" id="JAMXLR010000023">
    <property type="protein sequence ID" value="MCO6043383.1"/>
    <property type="molecule type" value="Genomic_DNA"/>
</dbReference>
<reference evidence="9" key="1">
    <citation type="submission" date="2022-06" db="EMBL/GenBank/DDBJ databases">
        <title>Aeoliella straminimaris, a novel planctomycete from sediments.</title>
        <authorList>
            <person name="Vitorino I.R."/>
            <person name="Lage O.M."/>
        </authorList>
    </citation>
    <scope>NUCLEOTIDE SEQUENCE</scope>
    <source>
        <strain evidence="9">ICT_H6.2</strain>
    </source>
</reference>
<keyword evidence="3" id="KW-0479">Metal-binding</keyword>
<dbReference type="Pfam" id="PF00884">
    <property type="entry name" value="Sulfatase"/>
    <property type="match status" value="1"/>
</dbReference>
<keyword evidence="5" id="KW-0378">Hydrolase</keyword>
<dbReference type="InterPro" id="IPR000917">
    <property type="entry name" value="Sulfatase_N"/>
</dbReference>
<evidence type="ECO:0000313" key="10">
    <source>
        <dbReference type="Proteomes" id="UP001155241"/>
    </source>
</evidence>
<evidence type="ECO:0000259" key="8">
    <source>
        <dbReference type="Pfam" id="PF00884"/>
    </source>
</evidence>
<dbReference type="SUPFAM" id="SSF53649">
    <property type="entry name" value="Alkaline phosphatase-like"/>
    <property type="match status" value="1"/>
</dbReference>
<evidence type="ECO:0000256" key="4">
    <source>
        <dbReference type="ARBA" id="ARBA00022729"/>
    </source>
</evidence>
<accession>A0A9X2F819</accession>
<proteinExistence type="inferred from homology"/>
<organism evidence="9 10">
    <name type="scientific">Aeoliella straminimaris</name>
    <dbReference type="NCBI Taxonomy" id="2954799"/>
    <lineage>
        <taxon>Bacteria</taxon>
        <taxon>Pseudomonadati</taxon>
        <taxon>Planctomycetota</taxon>
        <taxon>Planctomycetia</taxon>
        <taxon>Pirellulales</taxon>
        <taxon>Lacipirellulaceae</taxon>
        <taxon>Aeoliella</taxon>
    </lineage>
</organism>
<comment type="cofactor">
    <cofactor evidence="1">
        <name>Ca(2+)</name>
        <dbReference type="ChEBI" id="CHEBI:29108"/>
    </cofactor>
</comment>
<dbReference type="GO" id="GO:0004065">
    <property type="term" value="F:arylsulfatase activity"/>
    <property type="evidence" value="ECO:0007669"/>
    <property type="project" value="TreeGrafter"/>
</dbReference>
<feature type="region of interest" description="Disordered" evidence="7">
    <location>
        <begin position="517"/>
        <end position="540"/>
    </location>
</feature>
<dbReference type="InterPro" id="IPR050738">
    <property type="entry name" value="Sulfatase"/>
</dbReference>
<keyword evidence="6" id="KW-0106">Calcium</keyword>
<dbReference type="PANTHER" id="PTHR42693">
    <property type="entry name" value="ARYLSULFATASE FAMILY MEMBER"/>
    <property type="match status" value="1"/>
</dbReference>
<gene>
    <name evidence="9" type="ORF">NG895_05640</name>
</gene>
<dbReference type="Gene3D" id="3.40.720.10">
    <property type="entry name" value="Alkaline Phosphatase, subunit A"/>
    <property type="match status" value="1"/>
</dbReference>
<evidence type="ECO:0000313" key="9">
    <source>
        <dbReference type="EMBL" id="MCO6043383.1"/>
    </source>
</evidence>
<keyword evidence="10" id="KW-1185">Reference proteome</keyword>
<sequence length="540" mass="60233">MDRKLDGRKKRTRTKMYCVLLRNLLRQVIGYLGLFSVFSLPVMGQAITKGSRATSRAKQPNIVVFLVDDMGWTDTSVPYHREPTELNRRYRTPRMQQLASQGVMFTQAYASAVCSPSRISLMTGMNEARHGVTNWTLDRGRSPDPQHPRVQPPNWPLNGMAAEPGTERTVVATPLPSLLQEAGYYTIHVGKAHFGATDTPGADPKNLGFDVNIAGHAAGGPGSYLGTNNFSAAHRNGRRVWDVPGLDQYHGQDIYLTEALTIEALKAVEVAVDEHKPFYLYMSHYAIHAPWEADKRFLADYLGKGYDGLPATYASMIESMDDSLGKILRWLSERGVEDNTLLVFMSDNGVPKQCPRNLPLRGHKLTPYEGGVRVPMIVRWPGRTSVGTRQDSLVKIEDLFPTILAAAGVEQPQTVQATDGVNFLPLLGTEADRPPSQRELVWHFPHTYDGPPWSMIRKGDWKFIWFYLDQRSELYNVAEDIGESINLVNKHPDVATELSAALRRQLVELGAQIPIDKQTGQPFGMPPGEEAFEALSRPES</sequence>
<name>A0A9X2F819_9BACT</name>
<feature type="domain" description="Sulfatase N-terminal" evidence="8">
    <location>
        <begin position="60"/>
        <end position="409"/>
    </location>
</feature>